<accession>A0A6J4PSJ1</accession>
<reference evidence="2" key="1">
    <citation type="submission" date="2020-02" db="EMBL/GenBank/DDBJ databases">
        <authorList>
            <person name="Meier V. D."/>
        </authorList>
    </citation>
    <scope>NUCLEOTIDE SEQUENCE</scope>
    <source>
        <strain evidence="2">AVDCRST_MAG15</strain>
    </source>
</reference>
<keyword evidence="1" id="KW-1133">Transmembrane helix</keyword>
<feature type="transmembrane region" description="Helical" evidence="1">
    <location>
        <begin position="60"/>
        <end position="88"/>
    </location>
</feature>
<dbReference type="Pfam" id="PF04304">
    <property type="entry name" value="DUF454"/>
    <property type="match status" value="1"/>
</dbReference>
<dbReference type="InterPro" id="IPR007401">
    <property type="entry name" value="DUF454"/>
</dbReference>
<protein>
    <recommendedName>
        <fullName evidence="3">DUF454 domain-containing protein</fullName>
    </recommendedName>
</protein>
<keyword evidence="1" id="KW-0472">Membrane</keyword>
<dbReference type="PANTHER" id="PTHR35813">
    <property type="entry name" value="INNER MEMBRANE PROTEIN YBAN"/>
    <property type="match status" value="1"/>
</dbReference>
<dbReference type="EMBL" id="CADCUU010000341">
    <property type="protein sequence ID" value="CAA9422779.1"/>
    <property type="molecule type" value="Genomic_DNA"/>
</dbReference>
<dbReference type="GO" id="GO:0005886">
    <property type="term" value="C:plasma membrane"/>
    <property type="evidence" value="ECO:0007669"/>
    <property type="project" value="TreeGrafter"/>
</dbReference>
<dbReference type="PANTHER" id="PTHR35813:SF1">
    <property type="entry name" value="INNER MEMBRANE PROTEIN YBAN"/>
    <property type="match status" value="1"/>
</dbReference>
<dbReference type="AlphaFoldDB" id="A0A6J4PSJ1"/>
<name>A0A6J4PSJ1_9RHOB</name>
<keyword evidence="1" id="KW-0812">Transmembrane</keyword>
<organism evidence="2">
    <name type="scientific">uncultured Rubellimicrobium sp</name>
    <dbReference type="NCBI Taxonomy" id="543078"/>
    <lineage>
        <taxon>Bacteria</taxon>
        <taxon>Pseudomonadati</taxon>
        <taxon>Pseudomonadota</taxon>
        <taxon>Alphaproteobacteria</taxon>
        <taxon>Rhodobacterales</taxon>
        <taxon>Roseobacteraceae</taxon>
        <taxon>Rubellimicrobium</taxon>
        <taxon>environmental samples</taxon>
    </lineage>
</organism>
<evidence type="ECO:0000313" key="2">
    <source>
        <dbReference type="EMBL" id="CAA9422779.1"/>
    </source>
</evidence>
<gene>
    <name evidence="2" type="ORF">AVDCRST_MAG15-2344</name>
</gene>
<sequence>MPTTPFVILAAFAFGKGSPAMRHRLETNRHFGPAIRDWEERGAVRPRYKAMACLLMGASFLAAVLLALPLGVLAVQGSILAGVSAWLLSRPSS</sequence>
<evidence type="ECO:0000256" key="1">
    <source>
        <dbReference type="SAM" id="Phobius"/>
    </source>
</evidence>
<evidence type="ECO:0008006" key="3">
    <source>
        <dbReference type="Google" id="ProtNLM"/>
    </source>
</evidence>
<proteinExistence type="predicted"/>